<dbReference type="Proteomes" id="UP000199200">
    <property type="component" value="Unassembled WGS sequence"/>
</dbReference>
<evidence type="ECO:0000259" key="5">
    <source>
        <dbReference type="Pfam" id="PF01343"/>
    </source>
</evidence>
<dbReference type="NCBIfam" id="TIGR00706">
    <property type="entry name" value="SppA_dom"/>
    <property type="match status" value="1"/>
</dbReference>
<reference evidence="7" key="1">
    <citation type="submission" date="2016-10" db="EMBL/GenBank/DDBJ databases">
        <authorList>
            <person name="Varghese N."/>
            <person name="Submissions S."/>
        </authorList>
    </citation>
    <scope>NUCLEOTIDE SEQUENCE [LARGE SCALE GENOMIC DNA]</scope>
    <source>
        <strain evidence="7">CGMCC 1.6763</strain>
    </source>
</reference>
<dbReference type="PANTHER" id="PTHR42987">
    <property type="entry name" value="PEPTIDASE S49"/>
    <property type="match status" value="1"/>
</dbReference>
<dbReference type="Gene3D" id="3.90.226.10">
    <property type="entry name" value="2-enoyl-CoA Hydratase, Chain A, domain 1"/>
    <property type="match status" value="2"/>
</dbReference>
<keyword evidence="4" id="KW-0720">Serine protease</keyword>
<evidence type="ECO:0000256" key="2">
    <source>
        <dbReference type="ARBA" id="ARBA00022670"/>
    </source>
</evidence>
<dbReference type="InterPro" id="IPR004635">
    <property type="entry name" value="Pept_S49_SppA"/>
</dbReference>
<dbReference type="EMBL" id="FNZF01000002">
    <property type="protein sequence ID" value="SEJ32359.1"/>
    <property type="molecule type" value="Genomic_DNA"/>
</dbReference>
<dbReference type="PANTHER" id="PTHR42987:SF7">
    <property type="entry name" value="SIGNAL PEPTIDE PEPTIDASE SPPA-RELATED"/>
    <property type="match status" value="1"/>
</dbReference>
<protein>
    <submittedName>
        <fullName evidence="6">Protease-4</fullName>
    </submittedName>
</protein>
<dbReference type="InterPro" id="IPR047272">
    <property type="entry name" value="S49_SppA_C"/>
</dbReference>
<proteinExistence type="inferred from homology"/>
<evidence type="ECO:0000313" key="7">
    <source>
        <dbReference type="Proteomes" id="UP000199200"/>
    </source>
</evidence>
<accession>A0A1H6XTJ3</accession>
<keyword evidence="2 6" id="KW-0645">Protease</keyword>
<name>A0A1H6XTJ3_9BACL</name>
<dbReference type="AlphaFoldDB" id="A0A1H6XTJ3"/>
<dbReference type="SUPFAM" id="SSF52096">
    <property type="entry name" value="ClpP/crotonase"/>
    <property type="match status" value="1"/>
</dbReference>
<dbReference type="STRING" id="426757.SAMN04488127_1625"/>
<gene>
    <name evidence="6" type="ORF">SAMN04488127_1625</name>
</gene>
<feature type="domain" description="Peptidase S49" evidence="5">
    <location>
        <begin position="132"/>
        <end position="282"/>
    </location>
</feature>
<dbReference type="GO" id="GO:0008236">
    <property type="term" value="F:serine-type peptidase activity"/>
    <property type="evidence" value="ECO:0007669"/>
    <property type="project" value="UniProtKB-KW"/>
</dbReference>
<sequence length="336" mass="36868">MNMKRWIALGGAVLLFVFAAGINTVSSIMTMNWKTMMEDSLASAGGQMEQVVEDGDARNRIALLRVDGIIQDTGAASPLFAATGYNHQAFMEQLEMIREDNSVKGVVLYVNSPGGGVVESSDIHDKLVEIKEEKDIPVYVSMGGMAASGGYYISAPADKIFVHKETLTGSIGVIMESVNYGGFAEEHGIDFVTIKSGEYKDIMSPTRDMTEEERNMLQTMLNDSYERFVDVIEAGRGMSEADVKKWADGRIMNGGQAVEAQLADETGRLEDAIAGLREDHDLNKAQLFEYGMDAGFGSMFGVKMQSLFQGDLESRIIGQVLSDYNSPRMMYLYGKK</sequence>
<evidence type="ECO:0000256" key="4">
    <source>
        <dbReference type="ARBA" id="ARBA00022825"/>
    </source>
</evidence>
<comment type="similarity">
    <text evidence="1">Belongs to the peptidase S49 family.</text>
</comment>
<dbReference type="CDD" id="cd07023">
    <property type="entry name" value="S49_Sppa_N_C"/>
    <property type="match status" value="1"/>
</dbReference>
<keyword evidence="3" id="KW-0378">Hydrolase</keyword>
<keyword evidence="7" id="KW-1185">Reference proteome</keyword>
<dbReference type="GO" id="GO:0006508">
    <property type="term" value="P:proteolysis"/>
    <property type="evidence" value="ECO:0007669"/>
    <property type="project" value="UniProtKB-KW"/>
</dbReference>
<evidence type="ECO:0000313" key="6">
    <source>
        <dbReference type="EMBL" id="SEJ32359.1"/>
    </source>
</evidence>
<evidence type="ECO:0000256" key="1">
    <source>
        <dbReference type="ARBA" id="ARBA00008683"/>
    </source>
</evidence>
<dbReference type="Pfam" id="PF01343">
    <property type="entry name" value="Peptidase_S49"/>
    <property type="match status" value="1"/>
</dbReference>
<dbReference type="RefSeq" id="WP_092051915.1">
    <property type="nucleotide sequence ID" value="NZ_FNZF01000002.1"/>
</dbReference>
<evidence type="ECO:0000256" key="3">
    <source>
        <dbReference type="ARBA" id="ARBA00022801"/>
    </source>
</evidence>
<dbReference type="InterPro" id="IPR002142">
    <property type="entry name" value="Peptidase_S49"/>
</dbReference>
<dbReference type="OrthoDB" id="9764363at2"/>
<organism evidence="6 7">
    <name type="scientific">Bhargavaea ginsengi</name>
    <dbReference type="NCBI Taxonomy" id="426757"/>
    <lineage>
        <taxon>Bacteria</taxon>
        <taxon>Bacillati</taxon>
        <taxon>Bacillota</taxon>
        <taxon>Bacilli</taxon>
        <taxon>Bacillales</taxon>
        <taxon>Caryophanaceae</taxon>
        <taxon>Bhargavaea</taxon>
    </lineage>
</organism>
<dbReference type="InterPro" id="IPR029045">
    <property type="entry name" value="ClpP/crotonase-like_dom_sf"/>
</dbReference>